<accession>A0A1I0NFX0</accession>
<dbReference type="RefSeq" id="WP_092451146.1">
    <property type="nucleotide sequence ID" value="NZ_FOJI01000003.1"/>
</dbReference>
<dbReference type="EMBL" id="FOJI01000003">
    <property type="protein sequence ID" value="SEW00145.1"/>
    <property type="molecule type" value="Genomic_DNA"/>
</dbReference>
<evidence type="ECO:0000313" key="2">
    <source>
        <dbReference type="Proteomes" id="UP000199701"/>
    </source>
</evidence>
<organism evidence="1 2">
    <name type="scientific">[Clostridium] fimetarium</name>
    <dbReference type="NCBI Taxonomy" id="99656"/>
    <lineage>
        <taxon>Bacteria</taxon>
        <taxon>Bacillati</taxon>
        <taxon>Bacillota</taxon>
        <taxon>Clostridia</taxon>
        <taxon>Lachnospirales</taxon>
        <taxon>Lachnospiraceae</taxon>
    </lineage>
</organism>
<proteinExistence type="predicted"/>
<dbReference type="AlphaFoldDB" id="A0A1I0NFX0"/>
<dbReference type="OrthoDB" id="2051670at2"/>
<reference evidence="1 2" key="1">
    <citation type="submission" date="2016-10" db="EMBL/GenBank/DDBJ databases">
        <authorList>
            <person name="de Groot N.N."/>
        </authorList>
    </citation>
    <scope>NUCLEOTIDE SEQUENCE [LARGE SCALE GENOMIC DNA]</scope>
    <source>
        <strain evidence="1 2">DSM 9179</strain>
    </source>
</reference>
<name>A0A1I0NFX0_9FIRM</name>
<sequence length="141" mass="16461">MIINFFETAEGLDKRAVQGGIYHVELLKKGEEQAISLYIGESVWIIERCGIHLYAFFENPSYFGLTKIDLEDDSLILKFSFREKIEGKKSVLSIGKYKEAELRYIKEDNPITQLSTSDNQIRNIDEKVRRVQDEMKKFGFR</sequence>
<gene>
    <name evidence="1" type="ORF">SAMN05421659_10368</name>
</gene>
<protein>
    <submittedName>
        <fullName evidence="1">Uncharacterized protein</fullName>
    </submittedName>
</protein>
<evidence type="ECO:0000313" key="1">
    <source>
        <dbReference type="EMBL" id="SEW00145.1"/>
    </source>
</evidence>
<keyword evidence="2" id="KW-1185">Reference proteome</keyword>
<dbReference type="Proteomes" id="UP000199701">
    <property type="component" value="Unassembled WGS sequence"/>
</dbReference>